<evidence type="ECO:0000313" key="2">
    <source>
        <dbReference type="Proteomes" id="UP001054837"/>
    </source>
</evidence>
<reference evidence="1 2" key="1">
    <citation type="submission" date="2021-06" db="EMBL/GenBank/DDBJ databases">
        <title>Caerostris darwini draft genome.</title>
        <authorList>
            <person name="Kono N."/>
            <person name="Arakawa K."/>
        </authorList>
    </citation>
    <scope>NUCLEOTIDE SEQUENCE [LARGE SCALE GENOMIC DNA]</scope>
</reference>
<dbReference type="EMBL" id="BPLQ01008917">
    <property type="protein sequence ID" value="GIY40311.1"/>
    <property type="molecule type" value="Genomic_DNA"/>
</dbReference>
<gene>
    <name evidence="1" type="ORF">CDAR_125031</name>
</gene>
<protein>
    <submittedName>
        <fullName evidence="1">Uncharacterized protein</fullName>
    </submittedName>
</protein>
<name>A0AAV4T484_9ARAC</name>
<dbReference type="AlphaFoldDB" id="A0AAV4T484"/>
<keyword evidence="2" id="KW-1185">Reference proteome</keyword>
<accession>A0AAV4T484</accession>
<feature type="non-terminal residue" evidence="1">
    <location>
        <position position="43"/>
    </location>
</feature>
<evidence type="ECO:0000313" key="1">
    <source>
        <dbReference type="EMBL" id="GIY40311.1"/>
    </source>
</evidence>
<sequence>KAEKALLVLILLWVSPTIVVIVTPAHRTAGSSSLTPRPFCSRR</sequence>
<comment type="caution">
    <text evidence="1">The sequence shown here is derived from an EMBL/GenBank/DDBJ whole genome shotgun (WGS) entry which is preliminary data.</text>
</comment>
<proteinExistence type="predicted"/>
<feature type="non-terminal residue" evidence="1">
    <location>
        <position position="1"/>
    </location>
</feature>
<organism evidence="1 2">
    <name type="scientific">Caerostris darwini</name>
    <dbReference type="NCBI Taxonomy" id="1538125"/>
    <lineage>
        <taxon>Eukaryota</taxon>
        <taxon>Metazoa</taxon>
        <taxon>Ecdysozoa</taxon>
        <taxon>Arthropoda</taxon>
        <taxon>Chelicerata</taxon>
        <taxon>Arachnida</taxon>
        <taxon>Araneae</taxon>
        <taxon>Araneomorphae</taxon>
        <taxon>Entelegynae</taxon>
        <taxon>Araneoidea</taxon>
        <taxon>Araneidae</taxon>
        <taxon>Caerostris</taxon>
    </lineage>
</organism>
<dbReference type="Proteomes" id="UP001054837">
    <property type="component" value="Unassembled WGS sequence"/>
</dbReference>